<dbReference type="GO" id="GO:0051213">
    <property type="term" value="F:dioxygenase activity"/>
    <property type="evidence" value="ECO:0007669"/>
    <property type="project" value="UniProtKB-KW"/>
</dbReference>
<dbReference type="OrthoDB" id="9806868at2"/>
<dbReference type="HOGENOM" id="CLU_046006_11_1_5"/>
<dbReference type="SUPFAM" id="SSF54593">
    <property type="entry name" value="Glyoxalase/Bleomycin resistance protein/Dihydroxybiphenyl dioxygenase"/>
    <property type="match status" value="1"/>
</dbReference>
<organism evidence="2">
    <name type="scientific">Caulobacter sp. (strain K31)</name>
    <dbReference type="NCBI Taxonomy" id="366602"/>
    <lineage>
        <taxon>Bacteria</taxon>
        <taxon>Pseudomonadati</taxon>
        <taxon>Pseudomonadota</taxon>
        <taxon>Alphaproteobacteria</taxon>
        <taxon>Caulobacterales</taxon>
        <taxon>Caulobacteraceae</taxon>
        <taxon>Caulobacter</taxon>
    </lineage>
</organism>
<dbReference type="PROSITE" id="PS51819">
    <property type="entry name" value="VOC"/>
    <property type="match status" value="1"/>
</dbReference>
<accession>B0T2F2</accession>
<dbReference type="EMBL" id="CP000927">
    <property type="protein sequence ID" value="ABZ70773.1"/>
    <property type="molecule type" value="Genomic_DNA"/>
</dbReference>
<dbReference type="InterPro" id="IPR029068">
    <property type="entry name" value="Glyas_Bleomycin-R_OHBP_Dase"/>
</dbReference>
<dbReference type="eggNOG" id="COG2764">
    <property type="taxonomic scope" value="Bacteria"/>
</dbReference>
<proteinExistence type="predicted"/>
<evidence type="ECO:0000313" key="2">
    <source>
        <dbReference type="EMBL" id="ABZ70773.1"/>
    </source>
</evidence>
<keyword evidence="2" id="KW-0560">Oxidoreductase</keyword>
<protein>
    <submittedName>
        <fullName evidence="2">Glyoxalase/bleomycin resistance protein/dioxygenase</fullName>
    </submittedName>
</protein>
<dbReference type="STRING" id="366602.Caul_1644"/>
<dbReference type="Pfam" id="PF00903">
    <property type="entry name" value="Glyoxalase"/>
    <property type="match status" value="1"/>
</dbReference>
<name>B0T2F2_CAUSK</name>
<dbReference type="PANTHER" id="PTHR34109:SF1">
    <property type="entry name" value="VOC DOMAIN-CONTAINING PROTEIN"/>
    <property type="match status" value="1"/>
</dbReference>
<dbReference type="Gene3D" id="3.30.720.110">
    <property type="match status" value="1"/>
</dbReference>
<reference evidence="2" key="1">
    <citation type="submission" date="2008-01" db="EMBL/GenBank/DDBJ databases">
        <title>Complete sequence of chromosome of Caulobacter sp. K31.</title>
        <authorList>
            <consortium name="US DOE Joint Genome Institute"/>
            <person name="Copeland A."/>
            <person name="Lucas S."/>
            <person name="Lapidus A."/>
            <person name="Barry K."/>
            <person name="Glavina del Rio T."/>
            <person name="Dalin E."/>
            <person name="Tice H."/>
            <person name="Pitluck S."/>
            <person name="Bruce D."/>
            <person name="Goodwin L."/>
            <person name="Thompson L.S."/>
            <person name="Brettin T."/>
            <person name="Detter J.C."/>
            <person name="Han C."/>
            <person name="Schmutz J."/>
            <person name="Larimer F."/>
            <person name="Land M."/>
            <person name="Hauser L."/>
            <person name="Kyrpides N."/>
            <person name="Kim E."/>
            <person name="Stephens C."/>
            <person name="Richardson P."/>
        </authorList>
    </citation>
    <scope>NUCLEOTIDE SEQUENCE [LARGE SCALE GENOMIC DNA]</scope>
    <source>
        <strain evidence="2">K31</strain>
    </source>
</reference>
<dbReference type="PANTHER" id="PTHR34109">
    <property type="entry name" value="BNAUNNG04460D PROTEIN-RELATED"/>
    <property type="match status" value="1"/>
</dbReference>
<dbReference type="KEGG" id="cak:Caul_1644"/>
<dbReference type="AlphaFoldDB" id="B0T2F2"/>
<gene>
    <name evidence="2" type="ordered locus">Caul_1644</name>
</gene>
<dbReference type="Gene3D" id="3.30.720.120">
    <property type="match status" value="1"/>
</dbReference>
<evidence type="ECO:0000259" key="1">
    <source>
        <dbReference type="PROSITE" id="PS51819"/>
    </source>
</evidence>
<keyword evidence="2" id="KW-0223">Dioxygenase</keyword>
<dbReference type="InterPro" id="IPR004360">
    <property type="entry name" value="Glyas_Fos-R_dOase_dom"/>
</dbReference>
<dbReference type="InterPro" id="IPR037523">
    <property type="entry name" value="VOC_core"/>
</dbReference>
<feature type="domain" description="VOC" evidence="1">
    <location>
        <begin position="3"/>
        <end position="128"/>
    </location>
</feature>
<sequence>MNRAALTSALCYRDPKAALKFLEAAFGFELVMLIEDTNGNLAHSEMSFGDSLVMIGTEWTEKHKSPASIDGFNTQTVHIHLEGDIDAHCERARAAGAEILMEPADQFYGDRTYRCRDPEGHFWTVGAPVRTVTPDEAEAASGLKVVKGWA</sequence>